<dbReference type="GO" id="GO:0003700">
    <property type="term" value="F:DNA-binding transcription factor activity"/>
    <property type="evidence" value="ECO:0007669"/>
    <property type="project" value="InterPro"/>
</dbReference>
<dbReference type="InterPro" id="IPR036390">
    <property type="entry name" value="WH_DNA-bd_sf"/>
</dbReference>
<accession>A0A8F9XLJ5</accession>
<dbReference type="InterPro" id="IPR036388">
    <property type="entry name" value="WH-like_DNA-bd_sf"/>
</dbReference>
<protein>
    <recommendedName>
        <fullName evidence="4">Transcriptional regulator MntR</fullName>
    </recommendedName>
    <alternativeName>
        <fullName evidence="13">Manganese transport regulator</fullName>
    </alternativeName>
</protein>
<dbReference type="SUPFAM" id="SSF47979">
    <property type="entry name" value="Iron-dependent repressor protein, dimerization domain"/>
    <property type="match status" value="1"/>
</dbReference>
<dbReference type="GO" id="GO:0046914">
    <property type="term" value="F:transition metal ion binding"/>
    <property type="evidence" value="ECO:0007669"/>
    <property type="project" value="InterPro"/>
</dbReference>
<comment type="function">
    <text evidence="12">In the presence of manganese, represses expression of mntH and mntS. Up-regulates expression of mntP.</text>
</comment>
<dbReference type="PANTHER" id="PTHR33238:SF11">
    <property type="entry name" value="TRANSCRIPTIONAL REGULATOR MNTR"/>
    <property type="match status" value="1"/>
</dbReference>
<evidence type="ECO:0000256" key="1">
    <source>
        <dbReference type="ARBA" id="ARBA00004496"/>
    </source>
</evidence>
<dbReference type="PANTHER" id="PTHR33238">
    <property type="entry name" value="IRON (METAL) DEPENDENT REPRESSOR, DTXR FAMILY"/>
    <property type="match status" value="1"/>
</dbReference>
<dbReference type="SUPFAM" id="SSF46785">
    <property type="entry name" value="Winged helix' DNA-binding domain"/>
    <property type="match status" value="1"/>
</dbReference>
<dbReference type="InterPro" id="IPR036421">
    <property type="entry name" value="Fe_dep_repressor_sf"/>
</dbReference>
<evidence type="ECO:0000256" key="13">
    <source>
        <dbReference type="ARBA" id="ARBA00032593"/>
    </source>
</evidence>
<dbReference type="Proteomes" id="UP000825051">
    <property type="component" value="Chromosome"/>
</dbReference>
<feature type="compositionally biased region" description="Basic residues" evidence="14">
    <location>
        <begin position="20"/>
        <end position="29"/>
    </location>
</feature>
<dbReference type="Pfam" id="PF01325">
    <property type="entry name" value="Fe_dep_repress"/>
    <property type="match status" value="1"/>
</dbReference>
<dbReference type="InterPro" id="IPR001367">
    <property type="entry name" value="Fe_dep_repressor"/>
</dbReference>
<dbReference type="KEGG" id="ole:K0B96_06105"/>
<dbReference type="GO" id="GO:0005737">
    <property type="term" value="C:cytoplasm"/>
    <property type="evidence" value="ECO:0007669"/>
    <property type="project" value="UniProtKB-SubCell"/>
</dbReference>
<keyword evidence="11" id="KW-0464">Manganese</keyword>
<keyword evidence="10" id="KW-0804">Transcription</keyword>
<sequence length="167" mass="18310">MSSFDSSSDSSTATPWAVKKPARSVRKPVRPSSLQAESLQQTRREHASEIAEDYVEAIADLTVAQGEARVVDLARRLGVTHVTVNRTLARLQRDGFVTALPYRAIFLTASGLRLAAAVQQRHTTVVAFLRSLGIAEKRAELDAEGIEHHVSPETLAAFERHLRRTGA</sequence>
<feature type="compositionally biased region" description="Low complexity" evidence="14">
    <location>
        <begin position="1"/>
        <end position="11"/>
    </location>
</feature>
<dbReference type="InterPro" id="IPR022689">
    <property type="entry name" value="Iron_dep_repressor"/>
</dbReference>
<keyword evidence="7" id="KW-0805">Transcription regulation</keyword>
<proteinExistence type="inferred from homology"/>
<dbReference type="Gene3D" id="1.10.60.10">
    <property type="entry name" value="Iron dependent repressor, metal binding and dimerisation domain"/>
    <property type="match status" value="1"/>
</dbReference>
<dbReference type="Gene3D" id="1.10.10.10">
    <property type="entry name" value="Winged helix-like DNA-binding domain superfamily/Winged helix DNA-binding domain"/>
    <property type="match status" value="1"/>
</dbReference>
<evidence type="ECO:0000256" key="11">
    <source>
        <dbReference type="ARBA" id="ARBA00023211"/>
    </source>
</evidence>
<gene>
    <name evidence="16" type="primary">mntR</name>
    <name evidence="16" type="ORF">K0B96_06105</name>
</gene>
<evidence type="ECO:0000256" key="10">
    <source>
        <dbReference type="ARBA" id="ARBA00023163"/>
    </source>
</evidence>
<keyword evidence="9" id="KW-0010">Activator</keyword>
<evidence type="ECO:0000313" key="17">
    <source>
        <dbReference type="Proteomes" id="UP000825051"/>
    </source>
</evidence>
<dbReference type="AlphaFoldDB" id="A0A8F9XLJ5"/>
<feature type="region of interest" description="Disordered" evidence="14">
    <location>
        <begin position="1"/>
        <end position="42"/>
    </location>
</feature>
<dbReference type="SMART" id="SM00347">
    <property type="entry name" value="HTH_MARR"/>
    <property type="match status" value="1"/>
</dbReference>
<keyword evidence="6" id="KW-0678">Repressor</keyword>
<evidence type="ECO:0000256" key="9">
    <source>
        <dbReference type="ARBA" id="ARBA00023159"/>
    </source>
</evidence>
<dbReference type="EMBL" id="CP080507">
    <property type="protein sequence ID" value="QYM80768.1"/>
    <property type="molecule type" value="Genomic_DNA"/>
</dbReference>
<dbReference type="InterPro" id="IPR022687">
    <property type="entry name" value="HTH_DTXR"/>
</dbReference>
<keyword evidence="17" id="KW-1185">Reference proteome</keyword>
<evidence type="ECO:0000256" key="3">
    <source>
        <dbReference type="ARBA" id="ARBA00011738"/>
    </source>
</evidence>
<feature type="compositionally biased region" description="Polar residues" evidence="14">
    <location>
        <begin position="32"/>
        <end position="41"/>
    </location>
</feature>
<feature type="domain" description="HTH dtxR-type" evidence="15">
    <location>
        <begin position="47"/>
        <end position="108"/>
    </location>
</feature>
<evidence type="ECO:0000313" key="16">
    <source>
        <dbReference type="EMBL" id="QYM80768.1"/>
    </source>
</evidence>
<dbReference type="InterPro" id="IPR050536">
    <property type="entry name" value="DtxR_MntR_Metal-Reg"/>
</dbReference>
<dbReference type="GO" id="GO:0003677">
    <property type="term" value="F:DNA binding"/>
    <property type="evidence" value="ECO:0007669"/>
    <property type="project" value="UniProtKB-KW"/>
</dbReference>
<comment type="similarity">
    <text evidence="2">Belongs to the DtxR/MntR family.</text>
</comment>
<dbReference type="SMART" id="SM00529">
    <property type="entry name" value="HTH_DTXR"/>
    <property type="match status" value="1"/>
</dbReference>
<dbReference type="Pfam" id="PF02742">
    <property type="entry name" value="Fe_dep_repr_C"/>
    <property type="match status" value="1"/>
</dbReference>
<evidence type="ECO:0000259" key="15">
    <source>
        <dbReference type="PROSITE" id="PS50944"/>
    </source>
</evidence>
<reference evidence="16" key="1">
    <citation type="submission" date="2021-08" db="EMBL/GenBank/DDBJ databases">
        <title>Genome of a novel bacterium of the phylum Verrucomicrobia, Oleiharenicola sp. KSB-15.</title>
        <authorList>
            <person name="Chung J.-H."/>
            <person name="Ahn J.-H."/>
            <person name="Yoon Y."/>
            <person name="Kim D.-Y."/>
            <person name="An S.-H."/>
            <person name="Park I."/>
            <person name="Yeon J."/>
        </authorList>
    </citation>
    <scope>NUCLEOTIDE SEQUENCE</scope>
    <source>
        <strain evidence="16">KSB-15</strain>
    </source>
</reference>
<dbReference type="NCBIfam" id="NF008273">
    <property type="entry name" value="PRK11050.1"/>
    <property type="match status" value="1"/>
</dbReference>
<dbReference type="GO" id="GO:0046983">
    <property type="term" value="F:protein dimerization activity"/>
    <property type="evidence" value="ECO:0007669"/>
    <property type="project" value="InterPro"/>
</dbReference>
<keyword evidence="5" id="KW-0963">Cytoplasm</keyword>
<evidence type="ECO:0000256" key="8">
    <source>
        <dbReference type="ARBA" id="ARBA00023125"/>
    </source>
</evidence>
<evidence type="ECO:0000256" key="6">
    <source>
        <dbReference type="ARBA" id="ARBA00022491"/>
    </source>
</evidence>
<evidence type="ECO:0000256" key="2">
    <source>
        <dbReference type="ARBA" id="ARBA00007871"/>
    </source>
</evidence>
<evidence type="ECO:0000256" key="14">
    <source>
        <dbReference type="SAM" id="MobiDB-lite"/>
    </source>
</evidence>
<evidence type="ECO:0000256" key="12">
    <source>
        <dbReference type="ARBA" id="ARBA00025185"/>
    </source>
</evidence>
<evidence type="ECO:0000256" key="4">
    <source>
        <dbReference type="ARBA" id="ARBA00022386"/>
    </source>
</evidence>
<comment type="subunit">
    <text evidence="3">Homodimer.</text>
</comment>
<name>A0A8F9XLJ5_9BACT</name>
<keyword evidence="8" id="KW-0238">DNA-binding</keyword>
<comment type="subcellular location">
    <subcellularLocation>
        <location evidence="1">Cytoplasm</location>
    </subcellularLocation>
</comment>
<evidence type="ECO:0000256" key="5">
    <source>
        <dbReference type="ARBA" id="ARBA00022490"/>
    </source>
</evidence>
<dbReference type="InterPro" id="IPR000835">
    <property type="entry name" value="HTH_MarR-typ"/>
</dbReference>
<evidence type="ECO:0000256" key="7">
    <source>
        <dbReference type="ARBA" id="ARBA00023015"/>
    </source>
</evidence>
<organism evidence="16 17">
    <name type="scientific">Horticoccus luteus</name>
    <dbReference type="NCBI Taxonomy" id="2862869"/>
    <lineage>
        <taxon>Bacteria</taxon>
        <taxon>Pseudomonadati</taxon>
        <taxon>Verrucomicrobiota</taxon>
        <taxon>Opitutia</taxon>
        <taxon>Opitutales</taxon>
        <taxon>Opitutaceae</taxon>
        <taxon>Horticoccus</taxon>
    </lineage>
</organism>
<dbReference type="PROSITE" id="PS50944">
    <property type="entry name" value="HTH_DTXR"/>
    <property type="match status" value="1"/>
</dbReference>